<feature type="region of interest" description="Disordered" evidence="1">
    <location>
        <begin position="596"/>
        <end position="616"/>
    </location>
</feature>
<feature type="compositionally biased region" description="Basic residues" evidence="1">
    <location>
        <begin position="1"/>
        <end position="10"/>
    </location>
</feature>
<dbReference type="GO" id="GO:0000502">
    <property type="term" value="C:proteasome complex"/>
    <property type="evidence" value="ECO:0007669"/>
    <property type="project" value="UniProtKB-KW"/>
</dbReference>
<evidence type="ECO:0000313" key="2">
    <source>
        <dbReference type="EMBL" id="TFK01409.1"/>
    </source>
</evidence>
<dbReference type="PANTHER" id="PTHR14583:SF0">
    <property type="entry name" value="BREAK REPAIR MEIOTIC RECOMBINASE RECRUITMENT FACTOR 1"/>
    <property type="match status" value="1"/>
</dbReference>
<reference evidence="2 3" key="1">
    <citation type="submission" date="2019-04" db="EMBL/GenBank/DDBJ databases">
        <title>Draft genome of the big-headed turtle Platysternon megacephalum.</title>
        <authorList>
            <person name="Gong S."/>
        </authorList>
    </citation>
    <scope>NUCLEOTIDE SEQUENCE [LARGE SCALE GENOMIC DNA]</scope>
    <source>
        <strain evidence="2">DO16091913</strain>
        <tissue evidence="2">Muscle</tissue>
    </source>
</reference>
<feature type="region of interest" description="Disordered" evidence="1">
    <location>
        <begin position="1"/>
        <end position="88"/>
    </location>
</feature>
<organism evidence="2 3">
    <name type="scientific">Platysternon megacephalum</name>
    <name type="common">big-headed turtle</name>
    <dbReference type="NCBI Taxonomy" id="55544"/>
    <lineage>
        <taxon>Eukaryota</taxon>
        <taxon>Metazoa</taxon>
        <taxon>Chordata</taxon>
        <taxon>Craniata</taxon>
        <taxon>Vertebrata</taxon>
        <taxon>Euteleostomi</taxon>
        <taxon>Archelosauria</taxon>
        <taxon>Testudinata</taxon>
        <taxon>Testudines</taxon>
        <taxon>Cryptodira</taxon>
        <taxon>Durocryptodira</taxon>
        <taxon>Testudinoidea</taxon>
        <taxon>Platysternidae</taxon>
        <taxon>Platysternon</taxon>
    </lineage>
</organism>
<dbReference type="Proteomes" id="UP000297703">
    <property type="component" value="Unassembled WGS sequence"/>
</dbReference>
<proteinExistence type="predicted"/>
<sequence length="939" mass="103943">MPARALRRRAGQGIYQAVKMHKRKKELSERNNELSVSKAKRSLRENSQLTAENNFEIPVQPQSNVSKRKSKPTTAGTKQEREEKSQENTEALAVNLQTSSNDDERKTTSELKQLSQAKEFISLPLSQNSAGKCVPVFAKLKKGLTETPERNDGEAAGFQTEQTRMMHKLQEILESNLQCTDSNLACESSEADMQEAKLSPESFQLMGSKVQEAGDMVISHCQKCTSEGLDVKTQNQQKIKNISTEAAMVGDSHQGTGIASNLQEDNCDKNTFVELVPLFPDTLRHKDTGSHENRNLSLGSLECPTEKDVSCSILTEYRISDRGKGNQNEDLLNSCLENVDQKKPTEDEIAIKIGNFVKEEKETKNVHGEVIDLMDTSIKSKMESNLMKPQFLVDLNITTDKEKNSSCTRGRGEEQSSSDKGAEQNSPFKDGKAAEQNSLHSSGKIAEHSDLCSAGKIADRSSSKSSGKTTQQSSPCISAEVVVEQRGNCKVTEQSSPQSSGRVLEQKSLQSSGKVAEQSSPHNSGRVSEKINSDKDRDISGKDFLSSPQSMIVDLKMDVEVTESKSIQATETTCLFCLQSSNTSLQPAFYNGESYTGKEEAEKKSKTSVGTRAESDPNASTLLIDNSFICENNQEDYITLEWWKENGSEKVRPGRKQSPFSICDSRPNTLEVKQSNIEIVPQGATQIPEAGIKSSPLSFGLPLNVKNNEEMVICEKNKMDPVPMENCLSPIDVLEQLEREKVIINHKRETDANSGVWKSLSAADTGLPSGTLRGPSPVDQTCSPWEDALSLDIELLPDNSLQTVLEDNRVEFPLKQPFSVDSNCSPSIPESDLYPEREQRGPKTPVPIINISYPNKLQPRVEMMEGGCDPTKEEDATDVVCGLIIELSNLNRLIMNTHRDLESLKRLKYRKSRQSGRFIAHALKGATNTLYSVKKWKEI</sequence>
<keyword evidence="3" id="KW-1185">Reference proteome</keyword>
<feature type="compositionally biased region" description="Basic and acidic residues" evidence="1">
    <location>
        <begin position="402"/>
        <end position="414"/>
    </location>
</feature>
<keyword evidence="2" id="KW-0647">Proteasome</keyword>
<feature type="region of interest" description="Disordered" evidence="1">
    <location>
        <begin position="402"/>
        <end position="476"/>
    </location>
</feature>
<evidence type="ECO:0000256" key="1">
    <source>
        <dbReference type="SAM" id="MobiDB-lite"/>
    </source>
</evidence>
<feature type="region of interest" description="Disordered" evidence="1">
    <location>
        <begin position="490"/>
        <end position="545"/>
    </location>
</feature>
<dbReference type="EMBL" id="QXTE01000230">
    <property type="protein sequence ID" value="TFK01409.1"/>
    <property type="molecule type" value="Genomic_DNA"/>
</dbReference>
<evidence type="ECO:0000313" key="3">
    <source>
        <dbReference type="Proteomes" id="UP000297703"/>
    </source>
</evidence>
<reference evidence="2 3" key="2">
    <citation type="submission" date="2019-04" db="EMBL/GenBank/DDBJ databases">
        <title>The genome sequence of big-headed turtle.</title>
        <authorList>
            <person name="Gong S."/>
        </authorList>
    </citation>
    <scope>NUCLEOTIDE SEQUENCE [LARGE SCALE GENOMIC DNA]</scope>
    <source>
        <strain evidence="2">DO16091913</strain>
        <tissue evidence="2">Muscle</tissue>
    </source>
</reference>
<feature type="compositionally biased region" description="Polar residues" evidence="1">
    <location>
        <begin position="491"/>
        <end position="526"/>
    </location>
</feature>
<dbReference type="InterPro" id="IPR031441">
    <property type="entry name" value="Brme1"/>
</dbReference>
<feature type="region of interest" description="Disordered" evidence="1">
    <location>
        <begin position="821"/>
        <end position="848"/>
    </location>
</feature>
<dbReference type="PANTHER" id="PTHR14583">
    <property type="entry name" value="UNCHARACTERIZED PROTEIN C19ORF57 FAMILY MEMBER"/>
    <property type="match status" value="1"/>
</dbReference>
<feature type="compositionally biased region" description="Basic and acidic residues" evidence="1">
    <location>
        <begin position="78"/>
        <end position="87"/>
    </location>
</feature>
<gene>
    <name evidence="2" type="ORF">DR999_PMT16459</name>
</gene>
<accession>A0A4D9DVM8</accession>
<comment type="caution">
    <text evidence="2">The sequence shown here is derived from an EMBL/GenBank/DDBJ whole genome shotgun (WGS) entry which is preliminary data.</text>
</comment>
<feature type="compositionally biased region" description="Basic and acidic residues" evidence="1">
    <location>
        <begin position="596"/>
        <end position="605"/>
    </location>
</feature>
<protein>
    <submittedName>
        <fullName evidence="2">Proteasome assembly chaperone 3</fullName>
    </submittedName>
</protein>
<feature type="compositionally biased region" description="Basic and acidic residues" evidence="1">
    <location>
        <begin position="527"/>
        <end position="541"/>
    </location>
</feature>
<name>A0A4D9DVM8_9SAUR</name>
<dbReference type="AlphaFoldDB" id="A0A4D9DVM8"/>
<dbReference type="OrthoDB" id="9940137at2759"/>
<feature type="compositionally biased region" description="Low complexity" evidence="1">
    <location>
        <begin position="463"/>
        <end position="474"/>
    </location>
</feature>
<dbReference type="Pfam" id="PF15710">
    <property type="entry name" value="Brme1"/>
    <property type="match status" value="2"/>
</dbReference>
<dbReference type="GO" id="GO:1990918">
    <property type="term" value="P:double-strand break repair involved in meiotic recombination"/>
    <property type="evidence" value="ECO:0007669"/>
    <property type="project" value="InterPro"/>
</dbReference>